<dbReference type="AlphaFoldDB" id="A0A2T2XEQ9"/>
<dbReference type="InterPro" id="IPR050383">
    <property type="entry name" value="GlyoxalaseI/FosfomycinResist"/>
</dbReference>
<dbReference type="InterPro" id="IPR029068">
    <property type="entry name" value="Glyas_Bleomycin-R_OHBP_Dase"/>
</dbReference>
<dbReference type="EMBL" id="PXYW01000029">
    <property type="protein sequence ID" value="PSR32991.1"/>
    <property type="molecule type" value="Genomic_DNA"/>
</dbReference>
<dbReference type="PANTHER" id="PTHR21366:SF14">
    <property type="entry name" value="GLYOXALASE DOMAIN-CONTAINING PROTEIN 5"/>
    <property type="match status" value="1"/>
</dbReference>
<dbReference type="InterPro" id="IPR037523">
    <property type="entry name" value="VOC_core"/>
</dbReference>
<dbReference type="SUPFAM" id="SSF54593">
    <property type="entry name" value="Glyoxalase/Bleomycin resistance protein/Dihydroxybiphenyl dioxygenase"/>
    <property type="match status" value="1"/>
</dbReference>
<proteinExistence type="predicted"/>
<evidence type="ECO:0000259" key="1">
    <source>
        <dbReference type="PROSITE" id="PS51819"/>
    </source>
</evidence>
<dbReference type="PANTHER" id="PTHR21366">
    <property type="entry name" value="GLYOXALASE FAMILY PROTEIN"/>
    <property type="match status" value="1"/>
</dbReference>
<accession>A0A2T2XEQ9</accession>
<reference evidence="2 3" key="1">
    <citation type="journal article" date="2014" name="BMC Genomics">
        <title>Comparison of environmental and isolate Sulfobacillus genomes reveals diverse carbon, sulfur, nitrogen, and hydrogen metabolisms.</title>
        <authorList>
            <person name="Justice N.B."/>
            <person name="Norman A."/>
            <person name="Brown C.T."/>
            <person name="Singh A."/>
            <person name="Thomas B.C."/>
            <person name="Banfield J.F."/>
        </authorList>
    </citation>
    <scope>NUCLEOTIDE SEQUENCE [LARGE SCALE GENOMIC DNA]</scope>
    <source>
        <strain evidence="2">AMDSBA4</strain>
    </source>
</reference>
<dbReference type="PROSITE" id="PS51819">
    <property type="entry name" value="VOC"/>
    <property type="match status" value="1"/>
</dbReference>
<dbReference type="Gene3D" id="3.10.180.10">
    <property type="entry name" value="2,3-Dihydroxybiphenyl 1,2-Dioxygenase, domain 1"/>
    <property type="match status" value="1"/>
</dbReference>
<organism evidence="2 3">
    <name type="scientific">Sulfobacillus benefaciens</name>
    <dbReference type="NCBI Taxonomy" id="453960"/>
    <lineage>
        <taxon>Bacteria</taxon>
        <taxon>Bacillati</taxon>
        <taxon>Bacillota</taxon>
        <taxon>Clostridia</taxon>
        <taxon>Eubacteriales</taxon>
        <taxon>Clostridiales Family XVII. Incertae Sedis</taxon>
        <taxon>Sulfobacillus</taxon>
    </lineage>
</organism>
<name>A0A2T2XEQ9_9FIRM</name>
<sequence length="127" mass="14082">MTTIQLDHVVLEVKDVQRSLEFYCNVLGAIPVRWQEFLNGEAPFASARTGVTLIDLFPAKNPAVGPNHLCIEVAQSADDIMAELASYGYHPDPPEQRFGAKGQGLSVYIEDPDGHRVEVRTYSDPRL</sequence>
<evidence type="ECO:0000313" key="3">
    <source>
        <dbReference type="Proteomes" id="UP000242972"/>
    </source>
</evidence>
<dbReference type="Pfam" id="PF00903">
    <property type="entry name" value="Glyoxalase"/>
    <property type="match status" value="1"/>
</dbReference>
<dbReference type="Proteomes" id="UP000242972">
    <property type="component" value="Unassembled WGS sequence"/>
</dbReference>
<protein>
    <submittedName>
        <fullName evidence="2">VOC family virulence protein</fullName>
    </submittedName>
</protein>
<comment type="caution">
    <text evidence="2">The sequence shown here is derived from an EMBL/GenBank/DDBJ whole genome shotgun (WGS) entry which is preliminary data.</text>
</comment>
<feature type="domain" description="VOC" evidence="1">
    <location>
        <begin position="5"/>
        <end position="122"/>
    </location>
</feature>
<dbReference type="InterPro" id="IPR004360">
    <property type="entry name" value="Glyas_Fos-R_dOase_dom"/>
</dbReference>
<evidence type="ECO:0000313" key="2">
    <source>
        <dbReference type="EMBL" id="PSR32991.1"/>
    </source>
</evidence>
<gene>
    <name evidence="2" type="ORF">C7B46_12115</name>
</gene>